<proteinExistence type="predicted"/>
<comment type="caution">
    <text evidence="2">The sequence shown here is derived from an EMBL/GenBank/DDBJ whole genome shotgun (WGS) entry which is preliminary data.</text>
</comment>
<evidence type="ECO:0000313" key="3">
    <source>
        <dbReference type="Proteomes" id="UP000054705"/>
    </source>
</evidence>
<protein>
    <submittedName>
        <fullName evidence="2">Putative sterol carrier protein</fullName>
    </submittedName>
</protein>
<dbReference type="AlphaFoldDB" id="A0A101HR74"/>
<organism evidence="2 3">
    <name type="scientific">Pelotomaculum thermopropionicum</name>
    <dbReference type="NCBI Taxonomy" id="110500"/>
    <lineage>
        <taxon>Bacteria</taxon>
        <taxon>Bacillati</taxon>
        <taxon>Bacillota</taxon>
        <taxon>Clostridia</taxon>
        <taxon>Eubacteriales</taxon>
        <taxon>Desulfotomaculaceae</taxon>
        <taxon>Pelotomaculum</taxon>
    </lineage>
</organism>
<evidence type="ECO:0000259" key="1">
    <source>
        <dbReference type="Pfam" id="PF14864"/>
    </source>
</evidence>
<dbReference type="InterPro" id="IPR029229">
    <property type="entry name" value="Alkyl_sulf_C"/>
</dbReference>
<dbReference type="Pfam" id="PF14864">
    <property type="entry name" value="Alkyl_sulf_C"/>
    <property type="match status" value="1"/>
</dbReference>
<name>A0A101HR74_9FIRM</name>
<dbReference type="Proteomes" id="UP000054705">
    <property type="component" value="Unassembled WGS sequence"/>
</dbReference>
<dbReference type="SUPFAM" id="SSF55718">
    <property type="entry name" value="SCP-like"/>
    <property type="match status" value="1"/>
</dbReference>
<dbReference type="InterPro" id="IPR036527">
    <property type="entry name" value="SCP2_sterol-bd_dom_sf"/>
</dbReference>
<accession>A0A101HR74</accession>
<evidence type="ECO:0000313" key="2">
    <source>
        <dbReference type="EMBL" id="KUK81543.1"/>
    </source>
</evidence>
<reference evidence="3" key="1">
    <citation type="journal article" date="2015" name="MBio">
        <title>Genome-Resolved Metagenomic Analysis Reveals Roles for Candidate Phyla and Other Microbial Community Members in Biogeochemical Transformations in Oil Reservoirs.</title>
        <authorList>
            <person name="Hu P."/>
            <person name="Tom L."/>
            <person name="Singh A."/>
            <person name="Thomas B.C."/>
            <person name="Baker B.J."/>
            <person name="Piceno Y.M."/>
            <person name="Andersen G.L."/>
            <person name="Banfield J.F."/>
        </authorList>
    </citation>
    <scope>NUCLEOTIDE SEQUENCE [LARGE SCALE GENOMIC DNA]</scope>
</reference>
<sequence>MATHEEITESLQVFTDNYNKNERLKIMNRDWDRVVVVKATDVESLHTMILKNGVVSLKEGAADNPDLTVISDSETLADIFYGDITPTEPYNNGTLRIMGSEDDIIRLDFISLLIWGE</sequence>
<dbReference type="PATRIC" id="fig|110500.4.peg.78"/>
<dbReference type="Gene3D" id="3.30.1050.10">
    <property type="entry name" value="SCP2 sterol-binding domain"/>
    <property type="match status" value="1"/>
</dbReference>
<gene>
    <name evidence="2" type="ORF">XD97_0624</name>
</gene>
<dbReference type="EMBL" id="LGGS01000144">
    <property type="protein sequence ID" value="KUK81543.1"/>
    <property type="molecule type" value="Genomic_DNA"/>
</dbReference>
<feature type="domain" description="Alkyl sulfatase C-terminal" evidence="1">
    <location>
        <begin position="34"/>
        <end position="104"/>
    </location>
</feature>